<proteinExistence type="predicted"/>
<dbReference type="CDD" id="cd00037">
    <property type="entry name" value="CLECT"/>
    <property type="match status" value="1"/>
</dbReference>
<keyword evidence="1" id="KW-1015">Disulfide bond</keyword>
<dbReference type="Proteomes" id="UP000005408">
    <property type="component" value="Unassembled WGS sequence"/>
</dbReference>
<evidence type="ECO:0000313" key="4">
    <source>
        <dbReference type="Proteomes" id="UP000005408"/>
    </source>
</evidence>
<name>A0A8W8IT27_MAGGI</name>
<dbReference type="PROSITE" id="PS00615">
    <property type="entry name" value="C_TYPE_LECTIN_1"/>
    <property type="match status" value="1"/>
</dbReference>
<dbReference type="PANTHER" id="PTHR22803">
    <property type="entry name" value="MANNOSE, PHOSPHOLIPASE, LECTIN RECEPTOR RELATED"/>
    <property type="match status" value="1"/>
</dbReference>
<evidence type="ECO:0000256" key="1">
    <source>
        <dbReference type="ARBA" id="ARBA00023157"/>
    </source>
</evidence>
<evidence type="ECO:0000313" key="3">
    <source>
        <dbReference type="EnsemblMetazoa" id="G15736.1:cds"/>
    </source>
</evidence>
<feature type="domain" description="C-type lectin" evidence="2">
    <location>
        <begin position="4"/>
        <end position="111"/>
    </location>
</feature>
<dbReference type="InterPro" id="IPR016186">
    <property type="entry name" value="C-type_lectin-like/link_sf"/>
</dbReference>
<dbReference type="Pfam" id="PF00059">
    <property type="entry name" value="Lectin_C"/>
    <property type="match status" value="1"/>
</dbReference>
<dbReference type="InterPro" id="IPR001304">
    <property type="entry name" value="C-type_lectin-like"/>
</dbReference>
<dbReference type="InterPro" id="IPR016187">
    <property type="entry name" value="CTDL_fold"/>
</dbReference>
<dbReference type="AlphaFoldDB" id="A0A8W8IT27"/>
<evidence type="ECO:0000259" key="2">
    <source>
        <dbReference type="PROSITE" id="PS50041"/>
    </source>
</evidence>
<sequence length="114" mass="12809">MFFSRSFCASLSPPSYVIEVDSQAENDWLTELTLSHCGSANFFWLNGYDTENSGTFTWIESQTPASYTNWHTGEPNDSSGTGSEKCIASSNYLWEGWHDAPCSWPFPVVCERDS</sequence>
<accession>A0A8W8IT27</accession>
<dbReference type="InterPro" id="IPR050111">
    <property type="entry name" value="C-type_lectin/snaclec_domain"/>
</dbReference>
<keyword evidence="4" id="KW-1185">Reference proteome</keyword>
<dbReference type="Gene3D" id="3.10.100.10">
    <property type="entry name" value="Mannose-Binding Protein A, subunit A"/>
    <property type="match status" value="1"/>
</dbReference>
<dbReference type="InterPro" id="IPR018378">
    <property type="entry name" value="C-type_lectin_CS"/>
</dbReference>
<reference evidence="3" key="1">
    <citation type="submission" date="2022-08" db="UniProtKB">
        <authorList>
            <consortium name="EnsemblMetazoa"/>
        </authorList>
    </citation>
    <scope>IDENTIFICATION</scope>
    <source>
        <strain evidence="3">05x7-T-G4-1.051#20</strain>
    </source>
</reference>
<protein>
    <recommendedName>
        <fullName evidence="2">C-type lectin domain-containing protein</fullName>
    </recommendedName>
</protein>
<organism evidence="3 4">
    <name type="scientific">Magallana gigas</name>
    <name type="common">Pacific oyster</name>
    <name type="synonym">Crassostrea gigas</name>
    <dbReference type="NCBI Taxonomy" id="29159"/>
    <lineage>
        <taxon>Eukaryota</taxon>
        <taxon>Metazoa</taxon>
        <taxon>Spiralia</taxon>
        <taxon>Lophotrochozoa</taxon>
        <taxon>Mollusca</taxon>
        <taxon>Bivalvia</taxon>
        <taxon>Autobranchia</taxon>
        <taxon>Pteriomorphia</taxon>
        <taxon>Ostreida</taxon>
        <taxon>Ostreoidea</taxon>
        <taxon>Ostreidae</taxon>
        <taxon>Magallana</taxon>
    </lineage>
</organism>
<dbReference type="PROSITE" id="PS50041">
    <property type="entry name" value="C_TYPE_LECTIN_2"/>
    <property type="match status" value="1"/>
</dbReference>
<dbReference type="SUPFAM" id="SSF56436">
    <property type="entry name" value="C-type lectin-like"/>
    <property type="match status" value="1"/>
</dbReference>
<dbReference type="EnsemblMetazoa" id="G15736.1">
    <property type="protein sequence ID" value="G15736.1:cds"/>
    <property type="gene ID" value="G15736"/>
</dbReference>
<dbReference type="SMART" id="SM00034">
    <property type="entry name" value="CLECT"/>
    <property type="match status" value="1"/>
</dbReference>